<organism evidence="1 2">
    <name type="scientific">Blyttiomyces helicus</name>
    <dbReference type="NCBI Taxonomy" id="388810"/>
    <lineage>
        <taxon>Eukaryota</taxon>
        <taxon>Fungi</taxon>
        <taxon>Fungi incertae sedis</taxon>
        <taxon>Chytridiomycota</taxon>
        <taxon>Chytridiomycota incertae sedis</taxon>
        <taxon>Chytridiomycetes</taxon>
        <taxon>Chytridiomycetes incertae sedis</taxon>
        <taxon>Blyttiomyces</taxon>
    </lineage>
</organism>
<name>A0A4P9WPZ1_9FUNG</name>
<dbReference type="AlphaFoldDB" id="A0A4P9WPZ1"/>
<evidence type="ECO:0000313" key="1">
    <source>
        <dbReference type="EMBL" id="RKO93838.1"/>
    </source>
</evidence>
<protein>
    <submittedName>
        <fullName evidence="1">Uncharacterized protein</fullName>
    </submittedName>
</protein>
<gene>
    <name evidence="1" type="ORF">BDK51DRAFT_25821</name>
</gene>
<accession>A0A4P9WPZ1</accession>
<sequence length="150" mass="16871">MGSGRYGKGVLCNLLDVTMGGYAHTFESAMLTCERQSFSSPPIDPLNLHGKYWVGSSEPEKDKTINRGLVKFLTGNEKITGLYNYQNTEVTIYPHYSLELQCYSIPSLDGDDNAIWDVGRIIDFVFEFVDSPVGEYQRKIDRTLESKAKA</sequence>
<proteinExistence type="predicted"/>
<reference evidence="2" key="1">
    <citation type="journal article" date="2018" name="Nat. Microbiol.">
        <title>Leveraging single-cell genomics to expand the fungal tree of life.</title>
        <authorList>
            <person name="Ahrendt S.R."/>
            <person name="Quandt C.A."/>
            <person name="Ciobanu D."/>
            <person name="Clum A."/>
            <person name="Salamov A."/>
            <person name="Andreopoulos B."/>
            <person name="Cheng J.F."/>
            <person name="Woyke T."/>
            <person name="Pelin A."/>
            <person name="Henrissat B."/>
            <person name="Reynolds N.K."/>
            <person name="Benny G.L."/>
            <person name="Smith M.E."/>
            <person name="James T.Y."/>
            <person name="Grigoriev I.V."/>
        </authorList>
    </citation>
    <scope>NUCLEOTIDE SEQUENCE [LARGE SCALE GENOMIC DNA]</scope>
</reference>
<evidence type="ECO:0000313" key="2">
    <source>
        <dbReference type="Proteomes" id="UP000269721"/>
    </source>
</evidence>
<dbReference type="EMBL" id="KZ994100">
    <property type="protein sequence ID" value="RKO93838.1"/>
    <property type="molecule type" value="Genomic_DNA"/>
</dbReference>
<dbReference type="Proteomes" id="UP000269721">
    <property type="component" value="Unassembled WGS sequence"/>
</dbReference>
<dbReference type="OrthoDB" id="2375545at2759"/>
<keyword evidence="2" id="KW-1185">Reference proteome</keyword>